<protein>
    <submittedName>
        <fullName evidence="2">Glycosyltransferase family 2 protein</fullName>
        <ecNumber evidence="2">2.4.-.-</ecNumber>
    </submittedName>
</protein>
<dbReference type="PANTHER" id="PTHR22916:SF3">
    <property type="entry name" value="UDP-GLCNAC:BETAGAL BETA-1,3-N-ACETYLGLUCOSAMINYLTRANSFERASE-LIKE PROTEIN 1"/>
    <property type="match status" value="1"/>
</dbReference>
<dbReference type="InterPro" id="IPR001173">
    <property type="entry name" value="Glyco_trans_2-like"/>
</dbReference>
<keyword evidence="2" id="KW-0328">Glycosyltransferase</keyword>
<dbReference type="InterPro" id="IPR029044">
    <property type="entry name" value="Nucleotide-diphossugar_trans"/>
</dbReference>
<proteinExistence type="predicted"/>
<dbReference type="Gene3D" id="3.90.550.10">
    <property type="entry name" value="Spore Coat Polysaccharide Biosynthesis Protein SpsA, Chain A"/>
    <property type="match status" value="1"/>
</dbReference>
<evidence type="ECO:0000259" key="1">
    <source>
        <dbReference type="Pfam" id="PF00535"/>
    </source>
</evidence>
<dbReference type="EC" id="2.4.-.-" evidence="2"/>
<dbReference type="PANTHER" id="PTHR22916">
    <property type="entry name" value="GLYCOSYLTRANSFERASE"/>
    <property type="match status" value="1"/>
</dbReference>
<name>A0ABV8QLT7_9BACT</name>
<keyword evidence="3" id="KW-1185">Reference proteome</keyword>
<dbReference type="CDD" id="cd06433">
    <property type="entry name" value="GT_2_WfgS_like"/>
    <property type="match status" value="1"/>
</dbReference>
<dbReference type="RefSeq" id="WP_379705342.1">
    <property type="nucleotide sequence ID" value="NZ_JBHSCZ010000001.1"/>
</dbReference>
<dbReference type="GO" id="GO:0016757">
    <property type="term" value="F:glycosyltransferase activity"/>
    <property type="evidence" value="ECO:0007669"/>
    <property type="project" value="UniProtKB-KW"/>
</dbReference>
<reference evidence="3" key="1">
    <citation type="journal article" date="2019" name="Int. J. Syst. Evol. Microbiol.">
        <title>The Global Catalogue of Microorganisms (GCM) 10K type strain sequencing project: providing services to taxonomists for standard genome sequencing and annotation.</title>
        <authorList>
            <consortium name="The Broad Institute Genomics Platform"/>
            <consortium name="The Broad Institute Genome Sequencing Center for Infectious Disease"/>
            <person name="Wu L."/>
            <person name="Ma J."/>
        </authorList>
    </citation>
    <scope>NUCLEOTIDE SEQUENCE [LARGE SCALE GENOMIC DNA]</scope>
    <source>
        <strain evidence="3">CECT 8289</strain>
    </source>
</reference>
<keyword evidence="2" id="KW-0808">Transferase</keyword>
<gene>
    <name evidence="2" type="ORF">ACFOWM_00215</name>
</gene>
<evidence type="ECO:0000313" key="3">
    <source>
        <dbReference type="Proteomes" id="UP001595907"/>
    </source>
</evidence>
<dbReference type="Proteomes" id="UP001595907">
    <property type="component" value="Unassembled WGS sequence"/>
</dbReference>
<dbReference type="Pfam" id="PF00535">
    <property type="entry name" value="Glycos_transf_2"/>
    <property type="match status" value="1"/>
</dbReference>
<accession>A0ABV8QLT7</accession>
<feature type="domain" description="Glycosyltransferase 2-like" evidence="1">
    <location>
        <begin position="4"/>
        <end position="141"/>
    </location>
</feature>
<organism evidence="2 3">
    <name type="scientific">Ferruginibacter yonginensis</name>
    <dbReference type="NCBI Taxonomy" id="1310416"/>
    <lineage>
        <taxon>Bacteria</taxon>
        <taxon>Pseudomonadati</taxon>
        <taxon>Bacteroidota</taxon>
        <taxon>Chitinophagia</taxon>
        <taxon>Chitinophagales</taxon>
        <taxon>Chitinophagaceae</taxon>
        <taxon>Ferruginibacter</taxon>
    </lineage>
</organism>
<sequence length="252" mass="29095">MRISLITVTYNSAKYLQHCIESVLGQTYPDIEHIIIDGKSQDGTVEIIKQYESKIAHWISEPDRGMYDAINKGIALATGEVVGILNSDDMLASPDAIAHIVSTFKEQQVDSLYADLVYVEQEDTNKVVRVWKGKKYRRSLFNIGWMPGHPTFYIKKSLIAQYGGYENHYYTAADYEFMARYLYQHKVSSYYLPSLIVKMRVGGASNKNFNHRLRANRRDYLAMKRNNIPMPFLVSIMKPLIKLHQYNYAAFL</sequence>
<dbReference type="EMBL" id="JBHSCZ010000001">
    <property type="protein sequence ID" value="MFC4261285.1"/>
    <property type="molecule type" value="Genomic_DNA"/>
</dbReference>
<dbReference type="SUPFAM" id="SSF53448">
    <property type="entry name" value="Nucleotide-diphospho-sugar transferases"/>
    <property type="match status" value="1"/>
</dbReference>
<comment type="caution">
    <text evidence="2">The sequence shown here is derived from an EMBL/GenBank/DDBJ whole genome shotgun (WGS) entry which is preliminary data.</text>
</comment>
<evidence type="ECO:0000313" key="2">
    <source>
        <dbReference type="EMBL" id="MFC4261285.1"/>
    </source>
</evidence>